<dbReference type="EMBL" id="CM004399">
    <property type="protein sequence ID" value="OAY33108.1"/>
    <property type="molecule type" value="Genomic_DNA"/>
</dbReference>
<protein>
    <submittedName>
        <fullName evidence="2">Uncharacterized protein</fullName>
    </submittedName>
</protein>
<sequence>MRSPTDQQHPLVIPCRKEYTTHVFISGSLCVITSSCILIYGAFRMMIQEERFYFDRLDCSVAPLQRNQN</sequence>
<dbReference type="EMBL" id="CM004399">
    <property type="protein sequence ID" value="OAY33107.1"/>
    <property type="molecule type" value="Genomic_DNA"/>
</dbReference>
<accession>A0A251JGU3</accession>
<feature type="transmembrane region" description="Helical" evidence="1">
    <location>
        <begin position="20"/>
        <end position="43"/>
    </location>
</feature>
<dbReference type="AlphaFoldDB" id="A0A251JGU3"/>
<reference evidence="2" key="1">
    <citation type="submission" date="2016-02" db="EMBL/GenBank/DDBJ databases">
        <title>WGS assembly of Manihot esculenta.</title>
        <authorList>
            <person name="Bredeson J.V."/>
            <person name="Prochnik S.E."/>
            <person name="Lyons J.B."/>
            <person name="Schmutz J."/>
            <person name="Grimwood J."/>
            <person name="Vrebalov J."/>
            <person name="Bart R.S."/>
            <person name="Amuge T."/>
            <person name="Ferguson M.E."/>
            <person name="Green R."/>
            <person name="Putnam N."/>
            <person name="Stites J."/>
            <person name="Rounsley S."/>
            <person name="Rokhsar D.S."/>
        </authorList>
    </citation>
    <scope>NUCLEOTIDE SEQUENCE [LARGE SCALE GENOMIC DNA]</scope>
    <source>
        <tissue evidence="2">Leaf</tissue>
    </source>
</reference>
<keyword evidence="1" id="KW-0472">Membrane</keyword>
<evidence type="ECO:0000256" key="1">
    <source>
        <dbReference type="SAM" id="Phobius"/>
    </source>
</evidence>
<organism evidence="2">
    <name type="scientific">Manihot esculenta</name>
    <name type="common">Cassava</name>
    <name type="synonym">Jatropha manihot</name>
    <dbReference type="NCBI Taxonomy" id="3983"/>
    <lineage>
        <taxon>Eukaryota</taxon>
        <taxon>Viridiplantae</taxon>
        <taxon>Streptophyta</taxon>
        <taxon>Embryophyta</taxon>
        <taxon>Tracheophyta</taxon>
        <taxon>Spermatophyta</taxon>
        <taxon>Magnoliopsida</taxon>
        <taxon>eudicotyledons</taxon>
        <taxon>Gunneridae</taxon>
        <taxon>Pentapetalae</taxon>
        <taxon>rosids</taxon>
        <taxon>fabids</taxon>
        <taxon>Malpighiales</taxon>
        <taxon>Euphorbiaceae</taxon>
        <taxon>Crotonoideae</taxon>
        <taxon>Manihoteae</taxon>
        <taxon>Manihot</taxon>
    </lineage>
</organism>
<evidence type="ECO:0000313" key="2">
    <source>
        <dbReference type="EMBL" id="OAY33108.1"/>
    </source>
</evidence>
<gene>
    <name evidence="2" type="ORF">MANES_13G070300</name>
</gene>
<proteinExistence type="predicted"/>
<name>A0A251JGU3_MANES</name>
<keyword evidence="1" id="KW-1133">Transmembrane helix</keyword>
<keyword evidence="1" id="KW-0812">Transmembrane</keyword>